<reference evidence="1" key="2">
    <citation type="journal article" date="2011" name="Microbiology">
        <title>UafB is a serine-rich repeat adhesin of Staphylococcus saprophyticus that mediates binding to fibronectin, fibrinogen and human uroepithelial cells.</title>
        <authorList>
            <person name="King N.P."/>
            <person name="Beatson S.A."/>
            <person name="Totsika M."/>
            <person name="Ulett G.C."/>
            <person name="Alm R.A."/>
            <person name="Manning P.A."/>
            <person name="Schembri M.A."/>
        </authorList>
    </citation>
    <scope>NUCLEOTIDE SEQUENCE [LARGE SCALE GENOMIC DNA]</scope>
    <source>
        <strain evidence="1">MS1146</strain>
        <plasmid evidence="1">pSSAP1</plasmid>
    </source>
</reference>
<dbReference type="RefSeq" id="WP_013730017.1">
    <property type="nucleotide sequence ID" value="NC_015432.1"/>
</dbReference>
<reference evidence="1" key="1">
    <citation type="submission" date="2010-08" db="EMBL/GenBank/DDBJ databases">
        <authorList>
            <person name="Beatson S."/>
        </authorList>
    </citation>
    <scope>NUCLEOTIDE SEQUENCE</scope>
    <source>
        <strain evidence="1">MS1146</strain>
        <plasmid evidence="1">pSSAP1</plasmid>
    </source>
</reference>
<evidence type="ECO:0008006" key="2">
    <source>
        <dbReference type="Google" id="ProtNLM"/>
    </source>
</evidence>
<keyword evidence="1" id="KW-0614">Plasmid</keyword>
<dbReference type="AlphaFoldDB" id="F4MSP1"/>
<dbReference type="PANTHER" id="PTHR40051">
    <property type="entry name" value="IG HYPOTHETICAL 15966"/>
    <property type="match status" value="1"/>
</dbReference>
<dbReference type="PANTHER" id="PTHR40051:SF1">
    <property type="entry name" value="YOLD-LIKE FAMILY PROTEIN"/>
    <property type="match status" value="1"/>
</dbReference>
<sequence>MKVINPNAPDKYKYEMDYRKIPREYLNSKIPKGRGMVKWQAFKTIPEQYEILEQYIKGQNKIPMPLLSEDQLEEINEKVHDKIQTNRIAEISYWENGYISALNCYIQKLDTLESIMLIKRVDNQSIVRLSLNNIVSVH</sequence>
<protein>
    <recommendedName>
        <fullName evidence="2">YolD-like family protein</fullName>
    </recommendedName>
</protein>
<geneLocation type="plasmid" evidence="1">
    <name>pSSAP1</name>
</geneLocation>
<dbReference type="EMBL" id="FR687301">
    <property type="protein sequence ID" value="CBW54919.1"/>
    <property type="molecule type" value="Genomic_DNA"/>
</dbReference>
<evidence type="ECO:0000313" key="1">
    <source>
        <dbReference type="EMBL" id="CBW54919.1"/>
    </source>
</evidence>
<dbReference type="Pfam" id="PF08863">
    <property type="entry name" value="YolD"/>
    <property type="match status" value="1"/>
</dbReference>
<dbReference type="InterPro" id="IPR014962">
    <property type="entry name" value="YolD"/>
</dbReference>
<organism evidence="1">
    <name type="scientific">Staphylococcus saprophyticus subsp. saprophyticus MS1146</name>
    <dbReference type="NCBI Taxonomy" id="881952"/>
    <lineage>
        <taxon>Bacteria</taxon>
        <taxon>Bacillati</taxon>
        <taxon>Bacillota</taxon>
        <taxon>Bacilli</taxon>
        <taxon>Bacillales</taxon>
        <taxon>Staphylococcaceae</taxon>
        <taxon>Staphylococcus</taxon>
    </lineage>
</organism>
<gene>
    <name evidence="1" type="ORF">SSAP_P104</name>
</gene>
<accession>F4MSP1</accession>
<name>F4MSP1_STASA</name>
<proteinExistence type="predicted"/>